<proteinExistence type="inferred from homology"/>
<keyword evidence="4" id="KW-1185">Reference proteome</keyword>
<dbReference type="InterPro" id="IPR017972">
    <property type="entry name" value="Cyt_P450_CS"/>
</dbReference>
<keyword evidence="2" id="KW-0560">Oxidoreductase</keyword>
<dbReference type="SUPFAM" id="SSF48264">
    <property type="entry name" value="Cytochrome P450"/>
    <property type="match status" value="1"/>
</dbReference>
<organism evidence="3 4">
    <name type="scientific">Kitasatospora gansuensis</name>
    <dbReference type="NCBI Taxonomy" id="258050"/>
    <lineage>
        <taxon>Bacteria</taxon>
        <taxon>Bacillati</taxon>
        <taxon>Actinomycetota</taxon>
        <taxon>Actinomycetes</taxon>
        <taxon>Kitasatosporales</taxon>
        <taxon>Streptomycetaceae</taxon>
        <taxon>Kitasatospora</taxon>
    </lineage>
</organism>
<evidence type="ECO:0000256" key="1">
    <source>
        <dbReference type="ARBA" id="ARBA00010617"/>
    </source>
</evidence>
<dbReference type="EMBL" id="JACHJR010000001">
    <property type="protein sequence ID" value="MBB4951640.1"/>
    <property type="molecule type" value="Genomic_DNA"/>
</dbReference>
<dbReference type="InterPro" id="IPR036396">
    <property type="entry name" value="Cyt_P450_sf"/>
</dbReference>
<comment type="caution">
    <text evidence="3">The sequence shown here is derived from an EMBL/GenBank/DDBJ whole genome shotgun (WGS) entry which is preliminary data.</text>
</comment>
<dbReference type="PANTHER" id="PTHR46696">
    <property type="entry name" value="P450, PUTATIVE (EUROFUNG)-RELATED"/>
    <property type="match status" value="1"/>
</dbReference>
<protein>
    <submittedName>
        <fullName evidence="3">Cytochrome P450</fullName>
    </submittedName>
</protein>
<dbReference type="GO" id="GO:0016705">
    <property type="term" value="F:oxidoreductase activity, acting on paired donors, with incorporation or reduction of molecular oxygen"/>
    <property type="evidence" value="ECO:0007669"/>
    <property type="project" value="InterPro"/>
</dbReference>
<keyword evidence="2" id="KW-0503">Monooxygenase</keyword>
<dbReference type="PANTHER" id="PTHR46696:SF1">
    <property type="entry name" value="CYTOCHROME P450 YJIB-RELATED"/>
    <property type="match status" value="1"/>
</dbReference>
<reference evidence="3 4" key="1">
    <citation type="submission" date="2020-08" db="EMBL/GenBank/DDBJ databases">
        <title>Sequencing the genomes of 1000 actinobacteria strains.</title>
        <authorList>
            <person name="Klenk H.-P."/>
        </authorList>
    </citation>
    <scope>NUCLEOTIDE SEQUENCE [LARGE SCALE GENOMIC DNA]</scope>
    <source>
        <strain evidence="3 4">DSM 44786</strain>
    </source>
</reference>
<accession>A0A7W7SJJ4</accession>
<dbReference type="InterPro" id="IPR002397">
    <property type="entry name" value="Cyt_P450_B"/>
</dbReference>
<keyword evidence="2" id="KW-0349">Heme</keyword>
<dbReference type="AlphaFoldDB" id="A0A7W7SJJ4"/>
<dbReference type="PROSITE" id="PS00086">
    <property type="entry name" value="CYTOCHROME_P450"/>
    <property type="match status" value="1"/>
</dbReference>
<evidence type="ECO:0000256" key="2">
    <source>
        <dbReference type="RuleBase" id="RU000461"/>
    </source>
</evidence>
<dbReference type="PRINTS" id="PR00359">
    <property type="entry name" value="BP450"/>
</dbReference>
<dbReference type="Pfam" id="PF00067">
    <property type="entry name" value="p450"/>
    <property type="match status" value="1"/>
</dbReference>
<keyword evidence="2" id="KW-0479">Metal-binding</keyword>
<dbReference type="InterPro" id="IPR001128">
    <property type="entry name" value="Cyt_P450"/>
</dbReference>
<dbReference type="GO" id="GO:0005506">
    <property type="term" value="F:iron ion binding"/>
    <property type="evidence" value="ECO:0007669"/>
    <property type="project" value="InterPro"/>
</dbReference>
<name>A0A7W7SJJ4_9ACTN</name>
<sequence length="409" mass="44154">MSTLTEETMPPAPARELVRSWLRTPDPEDLGAVYAELRAAGPLVRAPWGAFLVPGYQDVRRALVDPALVMLDAAWRDERTPGWRASPATSALCDSLLMQNPPEHPVNRRPVVAALTLRSVTALDGMIRAQVRVAVEQFVLTLRQDRAADLIDDLCKPLPAAVLCRLVGFPGRDAGLLAGLASVISTGGEIRRPLDELLAADQVAGQLLCYLEQFTHQRDRSANGPALGDVTFSVDQLFALVVAGLITTTHLLGNLGDRLLRMPPEQQRSVTAPEHRAGLIEETLRWDPPVKLATRRADRPTVVGGRPVPAGTVLHLMIGAAHRDPARYPDPDHFDPGRDHRPGFPFGQGGHFCPGAALARAQAAAFLESFAPHLPAVRRSGRLVRRAGPSFTEPVGLPVSAARPATHGF</sequence>
<dbReference type="Gene3D" id="1.10.630.10">
    <property type="entry name" value="Cytochrome P450"/>
    <property type="match status" value="1"/>
</dbReference>
<dbReference type="RefSeq" id="WP_184923739.1">
    <property type="nucleotide sequence ID" value="NZ_JACHJR010000001.1"/>
</dbReference>
<dbReference type="GO" id="GO:0004497">
    <property type="term" value="F:monooxygenase activity"/>
    <property type="evidence" value="ECO:0007669"/>
    <property type="project" value="UniProtKB-KW"/>
</dbReference>
<dbReference type="Proteomes" id="UP000573327">
    <property type="component" value="Unassembled WGS sequence"/>
</dbReference>
<comment type="similarity">
    <text evidence="1 2">Belongs to the cytochrome P450 family.</text>
</comment>
<gene>
    <name evidence="3" type="ORF">F4556_007175</name>
</gene>
<dbReference type="GO" id="GO:0020037">
    <property type="term" value="F:heme binding"/>
    <property type="evidence" value="ECO:0007669"/>
    <property type="project" value="InterPro"/>
</dbReference>
<evidence type="ECO:0000313" key="3">
    <source>
        <dbReference type="EMBL" id="MBB4951640.1"/>
    </source>
</evidence>
<keyword evidence="2" id="KW-0408">Iron</keyword>
<evidence type="ECO:0000313" key="4">
    <source>
        <dbReference type="Proteomes" id="UP000573327"/>
    </source>
</evidence>